<feature type="transmembrane region" description="Helical" evidence="10">
    <location>
        <begin position="300"/>
        <end position="319"/>
    </location>
</feature>
<keyword evidence="14" id="KW-1185">Reference proteome</keyword>
<evidence type="ECO:0000256" key="10">
    <source>
        <dbReference type="SAM" id="Phobius"/>
    </source>
</evidence>
<dbReference type="PROSITE" id="PS50885">
    <property type="entry name" value="HAMP"/>
    <property type="match status" value="1"/>
</dbReference>
<dbReference type="InterPro" id="IPR003660">
    <property type="entry name" value="HAMP_dom"/>
</dbReference>
<dbReference type="InterPro" id="IPR033479">
    <property type="entry name" value="dCache_1"/>
</dbReference>
<dbReference type="Gene3D" id="1.10.287.950">
    <property type="entry name" value="Methyl-accepting chemotaxis protein"/>
    <property type="match status" value="1"/>
</dbReference>
<dbReference type="SMART" id="SM00304">
    <property type="entry name" value="HAMP"/>
    <property type="match status" value="1"/>
</dbReference>
<dbReference type="GO" id="GO:0006935">
    <property type="term" value="P:chemotaxis"/>
    <property type="evidence" value="ECO:0007669"/>
    <property type="project" value="UniProtKB-KW"/>
</dbReference>
<dbReference type="CDD" id="cd11386">
    <property type="entry name" value="MCP_signal"/>
    <property type="match status" value="1"/>
</dbReference>
<dbReference type="PROSITE" id="PS50111">
    <property type="entry name" value="CHEMOTAXIS_TRANSDUC_2"/>
    <property type="match status" value="1"/>
</dbReference>
<evidence type="ECO:0000256" key="7">
    <source>
        <dbReference type="ARBA" id="ARBA00023224"/>
    </source>
</evidence>
<dbReference type="Pfam" id="PF00015">
    <property type="entry name" value="MCPsignal"/>
    <property type="match status" value="1"/>
</dbReference>
<dbReference type="PANTHER" id="PTHR32089:SF112">
    <property type="entry name" value="LYSOZYME-LIKE PROTEIN-RELATED"/>
    <property type="match status" value="1"/>
</dbReference>
<feature type="domain" description="HAMP" evidence="12">
    <location>
        <begin position="320"/>
        <end position="375"/>
    </location>
</feature>
<dbReference type="Pfam" id="PF02743">
    <property type="entry name" value="dCache_1"/>
    <property type="match status" value="1"/>
</dbReference>
<evidence type="ECO:0000256" key="3">
    <source>
        <dbReference type="ARBA" id="ARBA00022500"/>
    </source>
</evidence>
<sequence>MSKLKEIFKGLSFKLILYFSTLLIVVSLILSTISYNSASGALIDEVEGSLPYKAEDVSNVVAANIENNFIFLEGLAQREFVTDVENDDMQGKMDTLLQIVMGTDFLRIGISDLNGNLFLSDSYGLRGEIVDVSSREYYHESLKGKRGLMDPTVSVNTDDNGGVIIVYSVPIEVEGEIIGVLVAVGDATFLNNLVDGITYGETGYAYLLNKNGVTVAHPNVTFVREMFNVIEAGKSDEVYKFVGQAATKMVKGDTNVTHYTLNGTEMYVGYSPVANTSWIVGVTVPKDEVLRALPALKGRLMLITIIALIIGVVLVSVVARRITTPIVAATAQCNRMASGNFTEFMDEKFTKRSDEIGTLASGFNEIVTSMQSLTKSINEKAEQLAASSEELTASSEQAAMASEHVANSAGEVAINTDKQLSEVLNTTAAMEQITTSIQEVNTNASFIQQMSQEMQGQAGEGKNNIGLVNAKMKDINESSLEVTKGIKQLAESSDKIRNITELIQGISRQINLLALNAAIEAARAGEAGKGFAVVADEVRKLAEESNSAVLNIVSIIQENRDSVTEVNRIMDGTAEHVKEGMEAVKIANASFDEVAEVIRAVSEQIKVVGNSVEQVSNGSQTVSASASEVELSSKEVAGQIQNISAATEEQTASMEEISASSQALAKLAQELHSLIAEIKV</sequence>
<dbReference type="GO" id="GO:0005886">
    <property type="term" value="C:plasma membrane"/>
    <property type="evidence" value="ECO:0007669"/>
    <property type="project" value="UniProtKB-SubCell"/>
</dbReference>
<dbReference type="Pfam" id="PF00672">
    <property type="entry name" value="HAMP"/>
    <property type="match status" value="1"/>
</dbReference>
<reference evidence="13 14" key="1">
    <citation type="submission" date="2020-07" db="EMBL/GenBank/DDBJ databases">
        <title>Alkalicella. sp. LB2 genome.</title>
        <authorList>
            <person name="Postec A."/>
            <person name="Quemeneur M."/>
        </authorList>
    </citation>
    <scope>NUCLEOTIDE SEQUENCE [LARGE SCALE GENOMIC DNA]</scope>
    <source>
        <strain evidence="13 14">LB2</strain>
    </source>
</reference>
<dbReference type="CDD" id="cd06225">
    <property type="entry name" value="HAMP"/>
    <property type="match status" value="1"/>
</dbReference>
<proteinExistence type="inferred from homology"/>
<dbReference type="InterPro" id="IPR004089">
    <property type="entry name" value="MCPsignal_dom"/>
</dbReference>
<keyword evidence="2" id="KW-1003">Cell membrane</keyword>
<keyword evidence="6 10" id="KW-0472">Membrane</keyword>
<comment type="subcellular location">
    <subcellularLocation>
        <location evidence="1">Cell membrane</location>
        <topology evidence="1">Multi-pass membrane protein</topology>
    </subcellularLocation>
</comment>
<comment type="similarity">
    <text evidence="8">Belongs to the methyl-accepting chemotaxis (MCP) protein family.</text>
</comment>
<gene>
    <name evidence="13" type="ORF">HYG86_05135</name>
</gene>
<evidence type="ECO:0000256" key="5">
    <source>
        <dbReference type="ARBA" id="ARBA00022989"/>
    </source>
</evidence>
<keyword evidence="5 10" id="KW-1133">Transmembrane helix</keyword>
<accession>A0A7G9W686</accession>
<feature type="transmembrane region" description="Helical" evidence="10">
    <location>
        <begin position="15"/>
        <end position="35"/>
    </location>
</feature>
<evidence type="ECO:0000259" key="11">
    <source>
        <dbReference type="PROSITE" id="PS50111"/>
    </source>
</evidence>
<evidence type="ECO:0000256" key="9">
    <source>
        <dbReference type="PROSITE-ProRule" id="PRU00284"/>
    </source>
</evidence>
<evidence type="ECO:0000256" key="6">
    <source>
        <dbReference type="ARBA" id="ARBA00023136"/>
    </source>
</evidence>
<name>A0A7G9W686_ALKCA</name>
<dbReference type="AlphaFoldDB" id="A0A7G9W686"/>
<dbReference type="Gene3D" id="3.30.450.20">
    <property type="entry name" value="PAS domain"/>
    <property type="match status" value="1"/>
</dbReference>
<evidence type="ECO:0000256" key="2">
    <source>
        <dbReference type="ARBA" id="ARBA00022475"/>
    </source>
</evidence>
<evidence type="ECO:0000313" key="14">
    <source>
        <dbReference type="Proteomes" id="UP000516160"/>
    </source>
</evidence>
<dbReference type="SMART" id="SM00283">
    <property type="entry name" value="MA"/>
    <property type="match status" value="1"/>
</dbReference>
<dbReference type="EMBL" id="CP058559">
    <property type="protein sequence ID" value="QNO14198.1"/>
    <property type="molecule type" value="Genomic_DNA"/>
</dbReference>
<organism evidence="13 14">
    <name type="scientific">Alkalicella caledoniensis</name>
    <dbReference type="NCBI Taxonomy" id="2731377"/>
    <lineage>
        <taxon>Bacteria</taxon>
        <taxon>Bacillati</taxon>
        <taxon>Bacillota</taxon>
        <taxon>Clostridia</taxon>
        <taxon>Eubacteriales</taxon>
        <taxon>Proteinivoracaceae</taxon>
        <taxon>Alkalicella</taxon>
    </lineage>
</organism>
<dbReference type="KEGG" id="acae:HYG86_05135"/>
<keyword evidence="7 9" id="KW-0807">Transducer</keyword>
<keyword evidence="4 10" id="KW-0812">Transmembrane</keyword>
<evidence type="ECO:0000259" key="12">
    <source>
        <dbReference type="PROSITE" id="PS50885"/>
    </source>
</evidence>
<dbReference type="SUPFAM" id="SSF58104">
    <property type="entry name" value="Methyl-accepting chemotaxis protein (MCP) signaling domain"/>
    <property type="match status" value="1"/>
</dbReference>
<dbReference type="CDD" id="cd12912">
    <property type="entry name" value="PDC2_MCP_like"/>
    <property type="match status" value="1"/>
</dbReference>
<dbReference type="GO" id="GO:0007165">
    <property type="term" value="P:signal transduction"/>
    <property type="evidence" value="ECO:0007669"/>
    <property type="project" value="UniProtKB-KW"/>
</dbReference>
<evidence type="ECO:0000256" key="1">
    <source>
        <dbReference type="ARBA" id="ARBA00004651"/>
    </source>
</evidence>
<dbReference type="Proteomes" id="UP000516160">
    <property type="component" value="Chromosome"/>
</dbReference>
<evidence type="ECO:0000256" key="8">
    <source>
        <dbReference type="ARBA" id="ARBA00029447"/>
    </source>
</evidence>
<evidence type="ECO:0000313" key="13">
    <source>
        <dbReference type="EMBL" id="QNO14198.1"/>
    </source>
</evidence>
<keyword evidence="3" id="KW-0145">Chemotaxis</keyword>
<feature type="domain" description="Methyl-accepting transducer" evidence="11">
    <location>
        <begin position="394"/>
        <end position="630"/>
    </location>
</feature>
<protein>
    <submittedName>
        <fullName evidence="13">Methyl-accepting chemotaxis protein</fullName>
    </submittedName>
</protein>
<evidence type="ECO:0000256" key="4">
    <source>
        <dbReference type="ARBA" id="ARBA00022692"/>
    </source>
</evidence>
<dbReference type="RefSeq" id="WP_213167855.1">
    <property type="nucleotide sequence ID" value="NZ_CP058559.1"/>
</dbReference>
<dbReference type="PANTHER" id="PTHR32089">
    <property type="entry name" value="METHYL-ACCEPTING CHEMOTAXIS PROTEIN MCPB"/>
    <property type="match status" value="1"/>
</dbReference>
<dbReference type="Gene3D" id="6.10.340.10">
    <property type="match status" value="1"/>
</dbReference>